<dbReference type="InterPro" id="IPR014284">
    <property type="entry name" value="RNA_pol_sigma-70_dom"/>
</dbReference>
<organism evidence="6 7">
    <name type="scientific">Streptomyces xanthii</name>
    <dbReference type="NCBI Taxonomy" id="2768069"/>
    <lineage>
        <taxon>Bacteria</taxon>
        <taxon>Bacillati</taxon>
        <taxon>Actinomycetota</taxon>
        <taxon>Actinomycetes</taxon>
        <taxon>Kitasatosporales</taxon>
        <taxon>Streptomycetaceae</taxon>
        <taxon>Streptomyces</taxon>
    </lineage>
</organism>
<evidence type="ECO:0000259" key="5">
    <source>
        <dbReference type="Pfam" id="PF04542"/>
    </source>
</evidence>
<feature type="compositionally biased region" description="Low complexity" evidence="2">
    <location>
        <begin position="392"/>
        <end position="428"/>
    </location>
</feature>
<evidence type="ECO:0000256" key="3">
    <source>
        <dbReference type="SAM" id="Phobius"/>
    </source>
</evidence>
<evidence type="ECO:0000256" key="2">
    <source>
        <dbReference type="SAM" id="MobiDB-lite"/>
    </source>
</evidence>
<keyword evidence="1" id="KW-0804">Transcription</keyword>
<reference evidence="6 7" key="1">
    <citation type="submission" date="2020-09" db="EMBL/GenBank/DDBJ databases">
        <title>A novel species.</title>
        <authorList>
            <person name="Gao J."/>
        </authorList>
    </citation>
    <scope>NUCLEOTIDE SEQUENCE [LARGE SCALE GENOMIC DNA]</scope>
    <source>
        <strain evidence="6 7">CRXT-Y-14</strain>
    </source>
</reference>
<feature type="compositionally biased region" description="Pro residues" evidence="2">
    <location>
        <begin position="438"/>
        <end position="456"/>
    </location>
</feature>
<evidence type="ECO:0000313" key="6">
    <source>
        <dbReference type="EMBL" id="QNS09079.1"/>
    </source>
</evidence>
<dbReference type="InterPro" id="IPR007627">
    <property type="entry name" value="RNA_pol_sigma70_r2"/>
</dbReference>
<dbReference type="Gene3D" id="3.40.33.10">
    <property type="entry name" value="CAP"/>
    <property type="match status" value="1"/>
</dbReference>
<dbReference type="Pfam" id="PF00188">
    <property type="entry name" value="CAP"/>
    <property type="match status" value="1"/>
</dbReference>
<keyword evidence="1" id="KW-0731">Sigma factor</keyword>
<proteinExistence type="inferred from homology"/>
<keyword evidence="3" id="KW-1133">Transmembrane helix</keyword>
<dbReference type="GO" id="GO:0016987">
    <property type="term" value="F:sigma factor activity"/>
    <property type="evidence" value="ECO:0007669"/>
    <property type="project" value="UniProtKB-KW"/>
</dbReference>
<keyword evidence="7" id="KW-1185">Reference proteome</keyword>
<keyword evidence="1" id="KW-0238">DNA-binding</keyword>
<dbReference type="InterPro" id="IPR014044">
    <property type="entry name" value="CAP_dom"/>
</dbReference>
<dbReference type="RefSeq" id="WP_188341736.1">
    <property type="nucleotide sequence ID" value="NZ_CP061281.1"/>
</dbReference>
<dbReference type="InterPro" id="IPR000838">
    <property type="entry name" value="RNA_pol_sigma70_ECF_CS"/>
</dbReference>
<keyword evidence="3" id="KW-0472">Membrane</keyword>
<evidence type="ECO:0000256" key="1">
    <source>
        <dbReference type="RuleBase" id="RU000716"/>
    </source>
</evidence>
<dbReference type="PANTHER" id="PTHR31157:SF1">
    <property type="entry name" value="SCP DOMAIN-CONTAINING PROTEIN"/>
    <property type="match status" value="1"/>
</dbReference>
<dbReference type="CDD" id="cd05379">
    <property type="entry name" value="CAP_bacterial"/>
    <property type="match status" value="1"/>
</dbReference>
<dbReference type="SUPFAM" id="SSF55797">
    <property type="entry name" value="PR-1-like"/>
    <property type="match status" value="1"/>
</dbReference>
<gene>
    <name evidence="6" type="ORF">IAG42_33565</name>
</gene>
<dbReference type="NCBIfam" id="TIGR02937">
    <property type="entry name" value="sigma70-ECF"/>
    <property type="match status" value="1"/>
</dbReference>
<dbReference type="InterPro" id="IPR013325">
    <property type="entry name" value="RNA_pol_sigma_r2"/>
</dbReference>
<dbReference type="Pfam" id="PF04542">
    <property type="entry name" value="Sigma70_r2"/>
    <property type="match status" value="1"/>
</dbReference>
<sequence length="587" mass="62203">MDSERHTAMIRAAQGGDQRAQDEVVAAYLPLVYNVVGRALHGHADVDDVVQDTMIRALSGLPSLRAPEQFRSWLVAIAMNQVRTRRQARQAAPSYGELGEAHELADPASDFVNLTIVRMGLSGQRREVAEATRWLEPSDRELLSLWWLEAAGELTRAEVAAALELSQAHTAVRVQRMKEHLENARVIVRAMSRDPRCALLDETLGAWDGTPSPLWRKRLVRHARSCTVCSRYGAGLVPAEGLLAGLGLVPVASVLAYGAVPDPATGLAAHGSSPDTLGLPVHGDPSGAAGFAPYGNAPDEAGFAAYGSSPDPAAYSPETDPFGTTAYSETPAGGGTGEIRTTPRSRTRHERRARRRRTALLGVAVLVAGGGAVGVLTQLGPDEGADTVRTQAAPAPSETPEPSSASPSPSASRSASPKASPTRSSARPTRTKKKTSAPPRPKPTPTTQRPAPPAPTKAPSGTFGQQVTQLVNTERAKNGCAPVRQNSTLDKAALGHSEDMAARNYFDHTDPDGNDPGDRITAAGYTWSTYGENIARGQQTPAQVMEGWMNSPGHRANILNCAFKEIGVGVHQGSGGPWWTQVFGTAR</sequence>
<keyword evidence="1" id="KW-0805">Transcription regulation</keyword>
<dbReference type="PRINTS" id="PR01217">
    <property type="entry name" value="PRICHEXTENSN"/>
</dbReference>
<feature type="domain" description="RNA polymerase sigma-70 region 2" evidence="5">
    <location>
        <begin position="25"/>
        <end position="89"/>
    </location>
</feature>
<dbReference type="GO" id="GO:0006352">
    <property type="term" value="P:DNA-templated transcription initiation"/>
    <property type="evidence" value="ECO:0007669"/>
    <property type="project" value="InterPro"/>
</dbReference>
<evidence type="ECO:0000259" key="4">
    <source>
        <dbReference type="Pfam" id="PF00188"/>
    </source>
</evidence>
<name>A0A7H1BK24_9ACTN</name>
<evidence type="ECO:0000313" key="7">
    <source>
        <dbReference type="Proteomes" id="UP000516428"/>
    </source>
</evidence>
<feature type="region of interest" description="Disordered" evidence="2">
    <location>
        <begin position="378"/>
        <end position="464"/>
    </location>
</feature>
<dbReference type="GO" id="GO:0003677">
    <property type="term" value="F:DNA binding"/>
    <property type="evidence" value="ECO:0007669"/>
    <property type="project" value="UniProtKB-KW"/>
</dbReference>
<dbReference type="AlphaFoldDB" id="A0A7H1BK24"/>
<feature type="domain" description="SCP" evidence="4">
    <location>
        <begin position="469"/>
        <end position="583"/>
    </location>
</feature>
<dbReference type="Gene3D" id="1.10.1740.10">
    <property type="match status" value="1"/>
</dbReference>
<feature type="compositionally biased region" description="Basic residues" evidence="2">
    <location>
        <begin position="343"/>
        <end position="356"/>
    </location>
</feature>
<comment type="similarity">
    <text evidence="1">Belongs to the sigma-70 factor family. ECF subfamily.</text>
</comment>
<dbReference type="PANTHER" id="PTHR31157">
    <property type="entry name" value="SCP DOMAIN-CONTAINING PROTEIN"/>
    <property type="match status" value="1"/>
</dbReference>
<accession>A0A7H1BK24</accession>
<dbReference type="PROSITE" id="PS01063">
    <property type="entry name" value="SIGMA70_ECF"/>
    <property type="match status" value="1"/>
</dbReference>
<feature type="transmembrane region" description="Helical" evidence="3">
    <location>
        <begin position="358"/>
        <end position="379"/>
    </location>
</feature>
<dbReference type="EMBL" id="CP061281">
    <property type="protein sequence ID" value="QNS09079.1"/>
    <property type="molecule type" value="Genomic_DNA"/>
</dbReference>
<feature type="region of interest" description="Disordered" evidence="2">
    <location>
        <begin position="313"/>
        <end position="356"/>
    </location>
</feature>
<dbReference type="InterPro" id="IPR035940">
    <property type="entry name" value="CAP_sf"/>
</dbReference>
<protein>
    <recommendedName>
        <fullName evidence="1">RNA polymerase sigma factor</fullName>
    </recommendedName>
</protein>
<dbReference type="SUPFAM" id="SSF88946">
    <property type="entry name" value="Sigma2 domain of RNA polymerase sigma factors"/>
    <property type="match status" value="1"/>
</dbReference>
<keyword evidence="3" id="KW-0812">Transmembrane</keyword>
<dbReference type="Proteomes" id="UP000516428">
    <property type="component" value="Chromosome"/>
</dbReference>
<dbReference type="KEGG" id="sxn:IAG42_33565"/>